<organism evidence="1 2">
    <name type="scientific">Prunus armeniaca</name>
    <name type="common">Apricot</name>
    <name type="synonym">Armeniaca vulgaris</name>
    <dbReference type="NCBI Taxonomy" id="36596"/>
    <lineage>
        <taxon>Eukaryota</taxon>
        <taxon>Viridiplantae</taxon>
        <taxon>Streptophyta</taxon>
        <taxon>Embryophyta</taxon>
        <taxon>Tracheophyta</taxon>
        <taxon>Spermatophyta</taxon>
        <taxon>Magnoliopsida</taxon>
        <taxon>eudicotyledons</taxon>
        <taxon>Gunneridae</taxon>
        <taxon>Pentapetalae</taxon>
        <taxon>rosids</taxon>
        <taxon>fabids</taxon>
        <taxon>Rosales</taxon>
        <taxon>Rosaceae</taxon>
        <taxon>Amygdaloideae</taxon>
        <taxon>Amygdaleae</taxon>
        <taxon>Prunus</taxon>
    </lineage>
</organism>
<accession>A0A6J5V5N7</accession>
<gene>
    <name evidence="1" type="ORF">CURHAP_LOCUS36805</name>
</gene>
<sequence length="215" mass="23543">MHCRSADDPTSVITPSSSRRLCSRTAACASHHSLISHFVSPVYSTRCTNVSLVRGLWLPNFQLIHEFYVFAASASLSGIVVRLVNRLYVSPPKVLRTELSSGMMSQKVSWKAAHILFQLVIEHSVNVEFYICESLIAAGASNAIVLTTSLVQPRIITALATHASVLALSTDDIGSSNTIKVNNQERLDTYGELLLTLVVHIQPPDPPHPTWARSL</sequence>
<dbReference type="EMBL" id="CAEKDK010000006">
    <property type="protein sequence ID" value="CAB4283014.1"/>
    <property type="molecule type" value="Genomic_DNA"/>
</dbReference>
<dbReference type="Proteomes" id="UP000507222">
    <property type="component" value="Unassembled WGS sequence"/>
</dbReference>
<evidence type="ECO:0000313" key="2">
    <source>
        <dbReference type="Proteomes" id="UP000507222"/>
    </source>
</evidence>
<evidence type="ECO:0000313" key="1">
    <source>
        <dbReference type="EMBL" id="CAB4283014.1"/>
    </source>
</evidence>
<name>A0A6J5V5N7_PRUAR</name>
<dbReference type="AlphaFoldDB" id="A0A6J5V5N7"/>
<protein>
    <submittedName>
        <fullName evidence="1">Uncharacterized protein</fullName>
    </submittedName>
</protein>
<proteinExistence type="predicted"/>
<reference evidence="1 2" key="1">
    <citation type="submission" date="2020-05" db="EMBL/GenBank/DDBJ databases">
        <authorList>
            <person name="Campoy J."/>
            <person name="Schneeberger K."/>
            <person name="Spophaly S."/>
        </authorList>
    </citation>
    <scope>NUCLEOTIDE SEQUENCE [LARGE SCALE GENOMIC DNA]</scope>
    <source>
        <strain evidence="1">PruArmRojPasFocal</strain>
    </source>
</reference>